<keyword evidence="1" id="KW-1003">Cell membrane</keyword>
<evidence type="ECO:0000256" key="6">
    <source>
        <dbReference type="ARBA" id="ARBA00023316"/>
    </source>
</evidence>
<feature type="compositionally biased region" description="Low complexity" evidence="7">
    <location>
        <begin position="127"/>
        <end position="138"/>
    </location>
</feature>
<dbReference type="Gene3D" id="3.30.1490.480">
    <property type="entry name" value="Endolytic murein transglycosylase"/>
    <property type="match status" value="1"/>
</dbReference>
<protein>
    <recommendedName>
        <fullName evidence="11">Endolytic transglycosylase MltG</fullName>
    </recommendedName>
</protein>
<feature type="compositionally biased region" description="Acidic residues" evidence="7">
    <location>
        <begin position="146"/>
        <end position="178"/>
    </location>
</feature>
<keyword evidence="2 8" id="KW-0812">Transmembrane</keyword>
<evidence type="ECO:0000256" key="5">
    <source>
        <dbReference type="ARBA" id="ARBA00023239"/>
    </source>
</evidence>
<evidence type="ECO:0000256" key="8">
    <source>
        <dbReference type="SAM" id="Phobius"/>
    </source>
</evidence>
<dbReference type="Proteomes" id="UP000515789">
    <property type="component" value="Chromosome"/>
</dbReference>
<keyword evidence="4 8" id="KW-0472">Membrane</keyword>
<name>A0A7G5MZZ0_9FIRM</name>
<dbReference type="PANTHER" id="PTHR30518">
    <property type="entry name" value="ENDOLYTIC MUREIN TRANSGLYCOSYLASE"/>
    <property type="match status" value="1"/>
</dbReference>
<dbReference type="GO" id="GO:0016829">
    <property type="term" value="F:lyase activity"/>
    <property type="evidence" value="ECO:0007669"/>
    <property type="project" value="UniProtKB-KW"/>
</dbReference>
<evidence type="ECO:0000313" key="9">
    <source>
        <dbReference type="EMBL" id="QMW80183.1"/>
    </source>
</evidence>
<feature type="region of interest" description="Disordered" evidence="7">
    <location>
        <begin position="127"/>
        <end position="178"/>
    </location>
</feature>
<gene>
    <name evidence="9" type="ORF">E5259_22800</name>
</gene>
<evidence type="ECO:0008006" key="11">
    <source>
        <dbReference type="Google" id="ProtNLM"/>
    </source>
</evidence>
<dbReference type="PANTHER" id="PTHR30518:SF2">
    <property type="entry name" value="ENDOLYTIC MUREIN TRANSGLYCOSYLASE"/>
    <property type="match status" value="1"/>
</dbReference>
<evidence type="ECO:0000256" key="1">
    <source>
        <dbReference type="ARBA" id="ARBA00022475"/>
    </source>
</evidence>
<proteinExistence type="predicted"/>
<sequence length="178" mass="18808">MAKGIRKQGAASIMASGFFRLAVYACIIFAVIFVGKSAYDFGYAIFNEVPMADGEGTDITVVIKDGSSVYQIGKILKKKGLIEDAKVFVVQEKLSNYKDKLQAGTYILNTNMTAEEMMAILARENVDGQPTQGDGTDGNSAVQDTSETDGGDTDTGGEDAGEGGESDESGESDTGEQE</sequence>
<dbReference type="GO" id="GO:0071555">
    <property type="term" value="P:cell wall organization"/>
    <property type="evidence" value="ECO:0007669"/>
    <property type="project" value="UniProtKB-KW"/>
</dbReference>
<feature type="transmembrane region" description="Helical" evidence="8">
    <location>
        <begin position="21"/>
        <end position="39"/>
    </location>
</feature>
<keyword evidence="3 8" id="KW-1133">Transmembrane helix</keyword>
<dbReference type="InterPro" id="IPR003770">
    <property type="entry name" value="MLTG-like"/>
</dbReference>
<evidence type="ECO:0000256" key="4">
    <source>
        <dbReference type="ARBA" id="ARBA00023136"/>
    </source>
</evidence>
<reference evidence="9 10" key="1">
    <citation type="submission" date="2019-04" db="EMBL/GenBank/DDBJ databases">
        <authorList>
            <person name="Schori C."/>
            <person name="Ahrens C."/>
        </authorList>
    </citation>
    <scope>NUCLEOTIDE SEQUENCE [LARGE SCALE GENOMIC DNA]</scope>
    <source>
        <strain evidence="9 10">DSM 2950</strain>
    </source>
</reference>
<evidence type="ECO:0000313" key="10">
    <source>
        <dbReference type="Proteomes" id="UP000515789"/>
    </source>
</evidence>
<dbReference type="GeneID" id="75054390"/>
<dbReference type="Pfam" id="PF02618">
    <property type="entry name" value="YceG"/>
    <property type="match status" value="1"/>
</dbReference>
<evidence type="ECO:0000256" key="3">
    <source>
        <dbReference type="ARBA" id="ARBA00022989"/>
    </source>
</evidence>
<keyword evidence="5" id="KW-0456">Lyase</keyword>
<accession>A0A7G5MZZ0</accession>
<dbReference type="RefSeq" id="WP_018596066.1">
    <property type="nucleotide sequence ID" value="NZ_AP031416.1"/>
</dbReference>
<dbReference type="AlphaFoldDB" id="A0A7G5MZZ0"/>
<organism evidence="9 10">
    <name type="scientific">Blautia producta</name>
    <dbReference type="NCBI Taxonomy" id="33035"/>
    <lineage>
        <taxon>Bacteria</taxon>
        <taxon>Bacillati</taxon>
        <taxon>Bacillota</taxon>
        <taxon>Clostridia</taxon>
        <taxon>Lachnospirales</taxon>
        <taxon>Lachnospiraceae</taxon>
        <taxon>Blautia</taxon>
    </lineage>
</organism>
<dbReference type="EMBL" id="CP039126">
    <property type="protein sequence ID" value="QMW80183.1"/>
    <property type="molecule type" value="Genomic_DNA"/>
</dbReference>
<evidence type="ECO:0000256" key="7">
    <source>
        <dbReference type="SAM" id="MobiDB-lite"/>
    </source>
</evidence>
<keyword evidence="6" id="KW-0961">Cell wall biogenesis/degradation</keyword>
<evidence type="ECO:0000256" key="2">
    <source>
        <dbReference type="ARBA" id="ARBA00022692"/>
    </source>
</evidence>